<feature type="active site" description="Proton acceptor" evidence="2">
    <location>
        <position position="185"/>
    </location>
</feature>
<sequence>MADMINVMQPSLGERELAAVGKVFASNWIGKGEQTSTFEAGFAAHIGVGRDHVTSVNSCTEATFIAMELAGVGPGHEVIVPTPSFVGVGNAVASRGARLVFCDVDPRTLNPTVADIEAVITPRTKAVVILHYGGSPGEVALIAELCRSRGVLLIEDAAVAVASTVDGRACGTFGDMGVWSFDHGKTLCTVDGGMLYVRDPELATRAPKLAYFGLEQKSGYDQAMRARTRWWDFDVSSFSRRSVTNDVLAAIGNVQLSRLPGFIARRREIAGCYDAGLKGLEGLLTPPPLPAGHESSYYMYWVQFEGGIRDEVARDLYERGIYTTFRYPLLHQVPAYGSSASLPQAEEAAARTLLLPMHQALTDADVERTIDALHECVTARLSEATVPRMRVAQRSI</sequence>
<dbReference type="InterPro" id="IPR000653">
    <property type="entry name" value="DegT/StrS_aminotransferase"/>
</dbReference>
<proteinExistence type="inferred from homology"/>
<feature type="modified residue" description="N6-(pyridoxal phosphate)lysine" evidence="3">
    <location>
        <position position="185"/>
    </location>
</feature>
<dbReference type="CDD" id="cd00616">
    <property type="entry name" value="AHBA_syn"/>
    <property type="match status" value="1"/>
</dbReference>
<dbReference type="Pfam" id="PF01041">
    <property type="entry name" value="DegT_DnrJ_EryC1"/>
    <property type="match status" value="1"/>
</dbReference>
<dbReference type="InterPro" id="IPR015421">
    <property type="entry name" value="PyrdxlP-dep_Trfase_major"/>
</dbReference>
<reference evidence="5 6" key="1">
    <citation type="submission" date="2020-08" db="EMBL/GenBank/DDBJ databases">
        <title>Sequencing the genomes of 1000 actinobacteria strains.</title>
        <authorList>
            <person name="Klenk H.-P."/>
        </authorList>
    </citation>
    <scope>NUCLEOTIDE SEQUENCE [LARGE SCALE GENOMIC DNA]</scope>
    <source>
        <strain evidence="5 6">DSM 45362</strain>
    </source>
</reference>
<evidence type="ECO:0000256" key="1">
    <source>
        <dbReference type="ARBA" id="ARBA00001933"/>
    </source>
</evidence>
<gene>
    <name evidence="5" type="ORF">F4553_003428</name>
</gene>
<dbReference type="RefSeq" id="WP_184837145.1">
    <property type="nucleotide sequence ID" value="NZ_JACHMN010000002.1"/>
</dbReference>
<dbReference type="PANTHER" id="PTHR30244:SF34">
    <property type="entry name" value="DTDP-4-AMINO-4,6-DIDEOXYGALACTOSE TRANSAMINASE"/>
    <property type="match status" value="1"/>
</dbReference>
<evidence type="ECO:0000313" key="5">
    <source>
        <dbReference type="EMBL" id="MBB5870049.1"/>
    </source>
</evidence>
<accession>A0A841BS82</accession>
<dbReference type="PANTHER" id="PTHR30244">
    <property type="entry name" value="TRANSAMINASE"/>
    <property type="match status" value="1"/>
</dbReference>
<evidence type="ECO:0000256" key="2">
    <source>
        <dbReference type="PIRSR" id="PIRSR000390-1"/>
    </source>
</evidence>
<dbReference type="AlphaFoldDB" id="A0A841BS82"/>
<keyword evidence="3 4" id="KW-0663">Pyridoxal phosphate</keyword>
<dbReference type="Gene3D" id="3.90.1150.10">
    <property type="entry name" value="Aspartate Aminotransferase, domain 1"/>
    <property type="match status" value="1"/>
</dbReference>
<evidence type="ECO:0000256" key="4">
    <source>
        <dbReference type="RuleBase" id="RU004508"/>
    </source>
</evidence>
<dbReference type="Proteomes" id="UP000587527">
    <property type="component" value="Unassembled WGS sequence"/>
</dbReference>
<dbReference type="EMBL" id="JACHMN010000002">
    <property type="protein sequence ID" value="MBB5870049.1"/>
    <property type="molecule type" value="Genomic_DNA"/>
</dbReference>
<organism evidence="5 6">
    <name type="scientific">Allocatelliglobosispora scoriae</name>
    <dbReference type="NCBI Taxonomy" id="643052"/>
    <lineage>
        <taxon>Bacteria</taxon>
        <taxon>Bacillati</taxon>
        <taxon>Actinomycetota</taxon>
        <taxon>Actinomycetes</taxon>
        <taxon>Micromonosporales</taxon>
        <taxon>Micromonosporaceae</taxon>
        <taxon>Allocatelliglobosispora</taxon>
    </lineage>
</organism>
<dbReference type="InterPro" id="IPR015424">
    <property type="entry name" value="PyrdxlP-dep_Trfase"/>
</dbReference>
<keyword evidence="6" id="KW-1185">Reference proteome</keyword>
<name>A0A841BS82_9ACTN</name>
<dbReference type="SUPFAM" id="SSF53383">
    <property type="entry name" value="PLP-dependent transferases"/>
    <property type="match status" value="1"/>
</dbReference>
<protein>
    <submittedName>
        <fullName evidence="5">Aminotransferase</fullName>
    </submittedName>
</protein>
<comment type="similarity">
    <text evidence="4">Belongs to the DegT/DnrJ/EryC1 family.</text>
</comment>
<dbReference type="GO" id="GO:0030170">
    <property type="term" value="F:pyridoxal phosphate binding"/>
    <property type="evidence" value="ECO:0007669"/>
    <property type="project" value="TreeGrafter"/>
</dbReference>
<comment type="cofactor">
    <cofactor evidence="1">
        <name>pyridoxal 5'-phosphate</name>
        <dbReference type="ChEBI" id="CHEBI:597326"/>
    </cofactor>
</comment>
<evidence type="ECO:0000256" key="3">
    <source>
        <dbReference type="PIRSR" id="PIRSR000390-2"/>
    </source>
</evidence>
<dbReference type="InterPro" id="IPR015422">
    <property type="entry name" value="PyrdxlP-dep_Trfase_small"/>
</dbReference>
<dbReference type="GO" id="GO:0000271">
    <property type="term" value="P:polysaccharide biosynthetic process"/>
    <property type="evidence" value="ECO:0007669"/>
    <property type="project" value="TreeGrafter"/>
</dbReference>
<dbReference type="GO" id="GO:0008483">
    <property type="term" value="F:transaminase activity"/>
    <property type="evidence" value="ECO:0007669"/>
    <property type="project" value="UniProtKB-KW"/>
</dbReference>
<evidence type="ECO:0000313" key="6">
    <source>
        <dbReference type="Proteomes" id="UP000587527"/>
    </source>
</evidence>
<dbReference type="PIRSF" id="PIRSF000390">
    <property type="entry name" value="PLP_StrS"/>
    <property type="match status" value="1"/>
</dbReference>
<keyword evidence="5" id="KW-0032">Aminotransferase</keyword>
<keyword evidence="5" id="KW-0808">Transferase</keyword>
<dbReference type="Gene3D" id="3.40.640.10">
    <property type="entry name" value="Type I PLP-dependent aspartate aminotransferase-like (Major domain)"/>
    <property type="match status" value="1"/>
</dbReference>
<comment type="caution">
    <text evidence="5">The sequence shown here is derived from an EMBL/GenBank/DDBJ whole genome shotgun (WGS) entry which is preliminary data.</text>
</comment>